<dbReference type="AlphaFoldDB" id="A0A075VEK4"/>
<evidence type="ECO:0000313" key="2">
    <source>
        <dbReference type="Proteomes" id="UP000028492"/>
    </source>
</evidence>
<dbReference type="EMBL" id="CP008954">
    <property type="protein sequence ID" value="AIG81335.1"/>
    <property type="molecule type" value="Genomic_DNA"/>
</dbReference>
<geneLocation type="plasmid" evidence="1 2">
    <name>pAmyja1</name>
</geneLocation>
<evidence type="ECO:0000313" key="1">
    <source>
        <dbReference type="EMBL" id="AIG81335.1"/>
    </source>
</evidence>
<accession>A0A075VEK4</accession>
<reference evidence="1 2" key="1">
    <citation type="journal article" date="2014" name="J. Biotechnol.">
        <title>Complete genome sequence of the actinobacterium Amycolatopsis japonica MG417-CF17(T) (=DSM 44213T) producing (S,S)-N,N'-ethylenediaminedisuccinic acid.</title>
        <authorList>
            <person name="Stegmann E."/>
            <person name="Albersmeier A."/>
            <person name="Spohn M."/>
            <person name="Gert H."/>
            <person name="Weber T."/>
            <person name="Wohlleben W."/>
            <person name="Kalinowski J."/>
            <person name="Ruckert C."/>
        </authorList>
    </citation>
    <scope>NUCLEOTIDE SEQUENCE [LARGE SCALE GENOMIC DNA]</scope>
    <source>
        <strain evidence="2">MG417-CF17 (DSM 44213)</strain>
        <plasmid evidence="1">pAmyja1</plasmid>
    </source>
</reference>
<protein>
    <submittedName>
        <fullName evidence="1">Uncharacterized protein</fullName>
    </submittedName>
</protein>
<name>A0A075VEK4_9PSEU</name>
<dbReference type="Proteomes" id="UP000028492">
    <property type="component" value="Plasmid pAmyja1"/>
</dbReference>
<proteinExistence type="predicted"/>
<keyword evidence="1" id="KW-0614">Plasmid</keyword>
<gene>
    <name evidence="1" type="ORF">AJAP_42840</name>
</gene>
<keyword evidence="2" id="KW-1185">Reference proteome</keyword>
<dbReference type="HOGENOM" id="CLU_2091663_0_0_11"/>
<organism evidence="1 2">
    <name type="scientific">Amycolatopsis japonica</name>
    <dbReference type="NCBI Taxonomy" id="208439"/>
    <lineage>
        <taxon>Bacteria</taxon>
        <taxon>Bacillati</taxon>
        <taxon>Actinomycetota</taxon>
        <taxon>Actinomycetes</taxon>
        <taxon>Pseudonocardiales</taxon>
        <taxon>Pseudonocardiaceae</taxon>
        <taxon>Amycolatopsis</taxon>
        <taxon>Amycolatopsis japonica group</taxon>
    </lineage>
</organism>
<dbReference type="KEGG" id="aja:AJAP_42840"/>
<dbReference type="RefSeq" id="WP_040133709.1">
    <property type="nucleotide sequence ID" value="NZ_CP008954.1"/>
</dbReference>
<sequence>MTEGAVRRISEAQPAIFSDDKERWAEHVALARERRQGYAAACGASPISYDGYVGTLDENQWLTGWFVEYALPIFETRADAEEWGRFRTSGHTARVRRSIVVRRVIRGACVPLVVGQ</sequence>